<dbReference type="InParanoid" id="L2GWZ6"/>
<name>L2GWZ6_VAVCU</name>
<proteinExistence type="predicted"/>
<dbReference type="GeneID" id="19878584"/>
<evidence type="ECO:0000313" key="1">
    <source>
        <dbReference type="EMBL" id="ELA47857.1"/>
    </source>
</evidence>
<dbReference type="Proteomes" id="UP000011081">
    <property type="component" value="Unassembled WGS sequence"/>
</dbReference>
<evidence type="ECO:0000313" key="2">
    <source>
        <dbReference type="Proteomes" id="UP000011081"/>
    </source>
</evidence>
<accession>L2GWZ6</accession>
<dbReference type="HOGENOM" id="CLU_2322130_0_0_1"/>
<dbReference type="EMBL" id="GL877411">
    <property type="protein sequence ID" value="ELA47857.1"/>
    <property type="molecule type" value="Genomic_DNA"/>
</dbReference>
<organism evidence="1 2">
    <name type="scientific">Vavraia culicis (isolate floridensis)</name>
    <name type="common">Microsporidian parasite</name>
    <dbReference type="NCBI Taxonomy" id="948595"/>
    <lineage>
        <taxon>Eukaryota</taxon>
        <taxon>Fungi</taxon>
        <taxon>Fungi incertae sedis</taxon>
        <taxon>Microsporidia</taxon>
        <taxon>Pleistophoridae</taxon>
        <taxon>Vavraia</taxon>
    </lineage>
</organism>
<gene>
    <name evidence="1" type="ORF">VCUG_00699</name>
</gene>
<dbReference type="VEuPathDB" id="MicrosporidiaDB:VCUG_00699"/>
<sequence>MLERHLILRTTKRNNCKDMDCKRVRNIKITMIHNFLYNSSLVDCNKCVHLIIAVFLFETISRVCTSLNCRMLAVVDLIPPLARYRNINRIPTVAVGPSR</sequence>
<keyword evidence="2" id="KW-1185">Reference proteome</keyword>
<dbReference type="RefSeq" id="XP_008073720.1">
    <property type="nucleotide sequence ID" value="XM_008075529.1"/>
</dbReference>
<dbReference type="AlphaFoldDB" id="L2GWZ6"/>
<protein>
    <submittedName>
        <fullName evidence="1">Uncharacterized protein</fullName>
    </submittedName>
</protein>
<reference evidence="2" key="1">
    <citation type="submission" date="2011-03" db="EMBL/GenBank/DDBJ databases">
        <title>The genome sequence of Vavraia culicis strain floridensis.</title>
        <authorList>
            <consortium name="The Broad Institute Genome Sequencing Platform"/>
            <person name="Cuomo C."/>
            <person name="Becnel J."/>
            <person name="Sanscrainte N."/>
            <person name="Young S.K."/>
            <person name="Zeng Q."/>
            <person name="Gargeya S."/>
            <person name="Fitzgerald M."/>
            <person name="Haas B."/>
            <person name="Abouelleil A."/>
            <person name="Alvarado L."/>
            <person name="Arachchi H.M."/>
            <person name="Berlin A."/>
            <person name="Chapman S.B."/>
            <person name="Gearin G."/>
            <person name="Goldberg J."/>
            <person name="Griggs A."/>
            <person name="Gujja S."/>
            <person name="Hansen M."/>
            <person name="Heiman D."/>
            <person name="Howarth C."/>
            <person name="Larimer J."/>
            <person name="Lui A."/>
            <person name="MacDonald P.J.P."/>
            <person name="McCowen C."/>
            <person name="Montmayeur A."/>
            <person name="Murphy C."/>
            <person name="Neiman D."/>
            <person name="Pearson M."/>
            <person name="Priest M."/>
            <person name="Roberts A."/>
            <person name="Saif S."/>
            <person name="Shea T."/>
            <person name="Sisk P."/>
            <person name="Stolte C."/>
            <person name="Sykes S."/>
            <person name="Wortman J."/>
            <person name="Nusbaum C."/>
            <person name="Birren B."/>
        </authorList>
    </citation>
    <scope>NUCLEOTIDE SEQUENCE [LARGE SCALE GENOMIC DNA]</scope>
    <source>
        <strain evidence="2">floridensis</strain>
    </source>
</reference>